<evidence type="ECO:0000256" key="1">
    <source>
        <dbReference type="SAM" id="SignalP"/>
    </source>
</evidence>
<gene>
    <name evidence="3" type="ORF">WJU22_07705</name>
</gene>
<feature type="domain" description="DUF2059" evidence="2">
    <location>
        <begin position="75"/>
        <end position="132"/>
    </location>
</feature>
<protein>
    <submittedName>
        <fullName evidence="3">DUF2059 domain-containing protein</fullName>
    </submittedName>
</protein>
<feature type="signal peptide" evidence="1">
    <location>
        <begin position="1"/>
        <end position="19"/>
    </location>
</feature>
<proteinExistence type="predicted"/>
<dbReference type="EMBL" id="CP150096">
    <property type="protein sequence ID" value="WZN48058.1"/>
    <property type="molecule type" value="Genomic_DNA"/>
</dbReference>
<evidence type="ECO:0000259" key="2">
    <source>
        <dbReference type="Pfam" id="PF09832"/>
    </source>
</evidence>
<dbReference type="RefSeq" id="WP_341842660.1">
    <property type="nucleotide sequence ID" value="NZ_CP149792.1"/>
</dbReference>
<keyword evidence="4" id="KW-1185">Reference proteome</keyword>
<accession>A0ABZ2Z777</accession>
<dbReference type="Proteomes" id="UP001449657">
    <property type="component" value="Chromosome"/>
</dbReference>
<dbReference type="Pfam" id="PF09832">
    <property type="entry name" value="DUF2059"/>
    <property type="match status" value="1"/>
</dbReference>
<keyword evidence="1" id="KW-0732">Signal</keyword>
<sequence>MKKLLFTGMFAAAALGASAQESAKSIKIRVLLSLNGTSRVSMNAVQQIMAQYRKAYPTLDTAIWKRIEGYYNEKDLTNLMVPIYERNFSETEVDEMIYFYKTDVGKKMVEKMPLITRQSQEAGKIWGEHIAAKIQKDIEAASK</sequence>
<reference evidence="3 4" key="1">
    <citation type="submission" date="2024-03" db="EMBL/GenBank/DDBJ databases">
        <title>Chitinophaga caseinilytica sp. nov., a casein hydrolysing bacterium isolated from forest soil.</title>
        <authorList>
            <person name="Lee D.S."/>
            <person name="Han D.M."/>
            <person name="Baek J.H."/>
            <person name="Choi D.G."/>
            <person name="Jeon J.H."/>
            <person name="Jeon C.O."/>
        </authorList>
    </citation>
    <scope>NUCLEOTIDE SEQUENCE [LARGE SCALE GENOMIC DNA]</scope>
    <source>
        <strain evidence="3 4">KACC 19118</strain>
    </source>
</reference>
<organism evidence="3 4">
    <name type="scientific">Chitinophaga caseinilytica</name>
    <dbReference type="NCBI Taxonomy" id="2267521"/>
    <lineage>
        <taxon>Bacteria</taxon>
        <taxon>Pseudomonadati</taxon>
        <taxon>Bacteroidota</taxon>
        <taxon>Chitinophagia</taxon>
        <taxon>Chitinophagales</taxon>
        <taxon>Chitinophagaceae</taxon>
        <taxon>Chitinophaga</taxon>
    </lineage>
</organism>
<feature type="chain" id="PRO_5046489153" evidence="1">
    <location>
        <begin position="20"/>
        <end position="143"/>
    </location>
</feature>
<dbReference type="InterPro" id="IPR018637">
    <property type="entry name" value="DUF2059"/>
</dbReference>
<evidence type="ECO:0000313" key="4">
    <source>
        <dbReference type="Proteomes" id="UP001449657"/>
    </source>
</evidence>
<evidence type="ECO:0000313" key="3">
    <source>
        <dbReference type="EMBL" id="WZN48058.1"/>
    </source>
</evidence>
<name>A0ABZ2Z777_9BACT</name>